<accession>A0A221KGX4</accession>
<gene>
    <name evidence="7" type="ORF">VITFI_CDS2514</name>
</gene>
<evidence type="ECO:0000256" key="5">
    <source>
        <dbReference type="ARBA" id="ARBA00023136"/>
    </source>
</evidence>
<organism evidence="7 8">
    <name type="scientific">Vitreoscilla filiformis</name>
    <dbReference type="NCBI Taxonomy" id="63"/>
    <lineage>
        <taxon>Bacteria</taxon>
        <taxon>Pseudomonadati</taxon>
        <taxon>Pseudomonadota</taxon>
        <taxon>Betaproteobacteria</taxon>
        <taxon>Neisseriales</taxon>
        <taxon>Neisseriaceae</taxon>
        <taxon>Vitreoscilla</taxon>
    </lineage>
</organism>
<evidence type="ECO:0000256" key="1">
    <source>
        <dbReference type="ARBA" id="ARBA00004651"/>
    </source>
</evidence>
<dbReference type="Proteomes" id="UP000199729">
    <property type="component" value="Chromosome"/>
</dbReference>
<keyword evidence="3 6" id="KW-0812">Transmembrane</keyword>
<keyword evidence="8" id="KW-1185">Reference proteome</keyword>
<dbReference type="Pfam" id="PF03706">
    <property type="entry name" value="LPG_synthase_TM"/>
    <property type="match status" value="1"/>
</dbReference>
<comment type="subcellular location">
    <subcellularLocation>
        <location evidence="1">Cell membrane</location>
        <topology evidence="1">Multi-pass membrane protein</topology>
    </subcellularLocation>
</comment>
<reference evidence="7 8" key="1">
    <citation type="submission" date="2017-07" db="EMBL/GenBank/DDBJ databases">
        <title>Complete Genome Sequence of the cosmetic ferment Vitreoscilla filiformis (ATCC15551).</title>
        <authorList>
            <person name="Contreras S."/>
            <person name="Sagory-Zalkind P."/>
            <person name="Blanquart H."/>
            <person name="Iltis A."/>
            <person name="Morand S.C."/>
        </authorList>
    </citation>
    <scope>NUCLEOTIDE SEQUENCE [LARGE SCALE GENOMIC DNA]</scope>
    <source>
        <strain evidence="7 8">ATCC 15551</strain>
    </source>
</reference>
<feature type="transmembrane region" description="Helical" evidence="6">
    <location>
        <begin position="281"/>
        <end position="309"/>
    </location>
</feature>
<dbReference type="EMBL" id="CP022423">
    <property type="protein sequence ID" value="ASM78291.1"/>
    <property type="molecule type" value="Genomic_DNA"/>
</dbReference>
<dbReference type="AlphaFoldDB" id="A0A221KGX4"/>
<keyword evidence="4 6" id="KW-1133">Transmembrane helix</keyword>
<evidence type="ECO:0000313" key="7">
    <source>
        <dbReference type="EMBL" id="ASM78291.1"/>
    </source>
</evidence>
<sequence length="321" mass="35342">MLMSRRTWVGLLVTLVVSALGYLLFSVWNGWAAVWAAVQRVHMLGFAVLLGLSLVNYGLRFVRWQAYLHEMGHTVPWKPCGLIYVGGYALTTTPGKVGEAVRSVFLRAWNVPVSHSLAAFASERLADLVGIMALACLGAWSFTTHRSLIGFGWVLILLLWVGLVHGHRVIHKLSPSDTLPHNAWSGLLQRVTHALSATRQCHRPGLVAWVWPMTALAWMAEAWALHLLLGWLDIHCHWLFSFFVYAVAMMAGAFSFLPGGLGGTEAVMVGLLLWHGADPPVAVAATIVVRLTTLWFAVLLGLVALSILWRQHQLPRTGVSP</sequence>
<dbReference type="PANTHER" id="PTHR39087">
    <property type="entry name" value="UPF0104 MEMBRANE PROTEIN MJ1595"/>
    <property type="match status" value="1"/>
</dbReference>
<evidence type="ECO:0008006" key="9">
    <source>
        <dbReference type="Google" id="ProtNLM"/>
    </source>
</evidence>
<feature type="transmembrane region" description="Helical" evidence="6">
    <location>
        <begin position="238"/>
        <end position="261"/>
    </location>
</feature>
<keyword evidence="5 6" id="KW-0472">Membrane</keyword>
<evidence type="ECO:0000313" key="8">
    <source>
        <dbReference type="Proteomes" id="UP000199729"/>
    </source>
</evidence>
<dbReference type="InterPro" id="IPR022791">
    <property type="entry name" value="L-PG_synthase/AglD"/>
</dbReference>
<feature type="transmembrane region" description="Helical" evidence="6">
    <location>
        <begin position="148"/>
        <end position="166"/>
    </location>
</feature>
<dbReference type="NCBIfam" id="TIGR00374">
    <property type="entry name" value="flippase-like domain"/>
    <property type="match status" value="1"/>
</dbReference>
<evidence type="ECO:0000256" key="6">
    <source>
        <dbReference type="SAM" id="Phobius"/>
    </source>
</evidence>
<dbReference type="GO" id="GO:0005886">
    <property type="term" value="C:plasma membrane"/>
    <property type="evidence" value="ECO:0007669"/>
    <property type="project" value="UniProtKB-SubCell"/>
</dbReference>
<feature type="transmembrane region" description="Helical" evidence="6">
    <location>
        <begin position="42"/>
        <end position="59"/>
    </location>
</feature>
<evidence type="ECO:0000256" key="2">
    <source>
        <dbReference type="ARBA" id="ARBA00022475"/>
    </source>
</evidence>
<evidence type="ECO:0000256" key="3">
    <source>
        <dbReference type="ARBA" id="ARBA00022692"/>
    </source>
</evidence>
<protein>
    <recommendedName>
        <fullName evidence="9">TIGR00374 family protein</fullName>
    </recommendedName>
</protein>
<evidence type="ECO:0000256" key="4">
    <source>
        <dbReference type="ARBA" id="ARBA00022989"/>
    </source>
</evidence>
<name>A0A221KGX4_VITFI</name>
<proteinExistence type="predicted"/>
<keyword evidence="2" id="KW-1003">Cell membrane</keyword>
<dbReference type="PANTHER" id="PTHR39087:SF2">
    <property type="entry name" value="UPF0104 MEMBRANE PROTEIN MJ1595"/>
    <property type="match status" value="1"/>
</dbReference>
<dbReference type="KEGG" id="vff:VITFI_CDS2514"/>